<reference evidence="1" key="1">
    <citation type="submission" date="2020-05" db="EMBL/GenBank/DDBJ databases">
        <authorList>
            <person name="Chiriac C."/>
            <person name="Salcher M."/>
            <person name="Ghai R."/>
            <person name="Kavagutti S V."/>
        </authorList>
    </citation>
    <scope>NUCLEOTIDE SEQUENCE</scope>
</reference>
<proteinExistence type="predicted"/>
<accession>A0A6J5TA31</accession>
<protein>
    <submittedName>
        <fullName evidence="1">Uncharacterized protein</fullName>
    </submittedName>
</protein>
<dbReference type="EMBL" id="LR797824">
    <property type="protein sequence ID" value="CAB4241776.1"/>
    <property type="molecule type" value="Genomic_DNA"/>
</dbReference>
<gene>
    <name evidence="1" type="ORF">UFOVP71_314</name>
</gene>
<evidence type="ECO:0000313" key="1">
    <source>
        <dbReference type="EMBL" id="CAB4241776.1"/>
    </source>
</evidence>
<organism evidence="1">
    <name type="scientific">uncultured Caudovirales phage</name>
    <dbReference type="NCBI Taxonomy" id="2100421"/>
    <lineage>
        <taxon>Viruses</taxon>
        <taxon>Duplodnaviria</taxon>
        <taxon>Heunggongvirae</taxon>
        <taxon>Uroviricota</taxon>
        <taxon>Caudoviricetes</taxon>
        <taxon>Peduoviridae</taxon>
        <taxon>Maltschvirus</taxon>
        <taxon>Maltschvirus maltsch</taxon>
    </lineage>
</organism>
<name>A0A6J5TA31_9CAUD</name>
<sequence>MWRPNFGFGYYPRGYLGAGIGYPYGAIALPYYGGIFPAYGYGYGCCGPYGYSGGYL</sequence>